<keyword evidence="3" id="KW-1185">Reference proteome</keyword>
<feature type="region of interest" description="Disordered" evidence="1">
    <location>
        <begin position="1"/>
        <end position="64"/>
    </location>
</feature>
<feature type="compositionally biased region" description="Basic and acidic residues" evidence="1">
    <location>
        <begin position="304"/>
        <end position="313"/>
    </location>
</feature>
<feature type="compositionally biased region" description="Pro residues" evidence="1">
    <location>
        <begin position="33"/>
        <end position="49"/>
    </location>
</feature>
<feature type="region of interest" description="Disordered" evidence="1">
    <location>
        <begin position="293"/>
        <end position="322"/>
    </location>
</feature>
<dbReference type="Proteomes" id="UP001212997">
    <property type="component" value="Unassembled WGS sequence"/>
</dbReference>
<evidence type="ECO:0000313" key="2">
    <source>
        <dbReference type="EMBL" id="KAJ3487934.1"/>
    </source>
</evidence>
<comment type="caution">
    <text evidence="2">The sequence shown here is derived from an EMBL/GenBank/DDBJ whole genome shotgun (WGS) entry which is preliminary data.</text>
</comment>
<evidence type="ECO:0000313" key="3">
    <source>
        <dbReference type="Proteomes" id="UP001212997"/>
    </source>
</evidence>
<dbReference type="EMBL" id="JANAWD010000079">
    <property type="protein sequence ID" value="KAJ3487934.1"/>
    <property type="molecule type" value="Genomic_DNA"/>
</dbReference>
<accession>A0AAD5YJA2</accession>
<protein>
    <submittedName>
        <fullName evidence="2">Uncharacterized protein</fullName>
    </submittedName>
</protein>
<feature type="compositionally biased region" description="Basic residues" evidence="1">
    <location>
        <begin position="1"/>
        <end position="23"/>
    </location>
</feature>
<dbReference type="AlphaFoldDB" id="A0AAD5YJA2"/>
<gene>
    <name evidence="2" type="ORF">NLI96_g3215</name>
</gene>
<name>A0AAD5YJA2_9APHY</name>
<sequence>MPGPRNSKRRGKLQAKKEKRTKNSRQSLESQPRPEPPARRPLPPTPSPIATPIHPTTPPAVYVQPHAPSYHYTQSYIPQNPQTFEPDVDDLPLPKRPFIEDPGNGPRVRDVRAFLSSSFASPPSMDDPLCAEFAQDEVLQMLCSVLPEETATILWYNKSRCRARICPACQRLYHLGDALQNPIGLEDDPESDEEPMSKNRYREQQISGLCSPLCFILAAFNYPGAIRSTWGRMAEDLSDETWDALEESARLTENDRGLGMLLKMTRCHDLGLGQLFFPGEDLDIESQDDCEGIVQLDHQSSTTEPREVERPPDDEYPTPQMT</sequence>
<organism evidence="2 3">
    <name type="scientific">Meripilus lineatus</name>
    <dbReference type="NCBI Taxonomy" id="2056292"/>
    <lineage>
        <taxon>Eukaryota</taxon>
        <taxon>Fungi</taxon>
        <taxon>Dikarya</taxon>
        <taxon>Basidiomycota</taxon>
        <taxon>Agaricomycotina</taxon>
        <taxon>Agaricomycetes</taxon>
        <taxon>Polyporales</taxon>
        <taxon>Meripilaceae</taxon>
        <taxon>Meripilus</taxon>
    </lineage>
</organism>
<reference evidence="2" key="1">
    <citation type="submission" date="2022-07" db="EMBL/GenBank/DDBJ databases">
        <title>Genome Sequence of Physisporinus lineatus.</title>
        <authorList>
            <person name="Buettner E."/>
        </authorList>
    </citation>
    <scope>NUCLEOTIDE SEQUENCE</scope>
    <source>
        <strain evidence="2">VT162</strain>
    </source>
</reference>
<proteinExistence type="predicted"/>
<evidence type="ECO:0000256" key="1">
    <source>
        <dbReference type="SAM" id="MobiDB-lite"/>
    </source>
</evidence>